<evidence type="ECO:0000256" key="1">
    <source>
        <dbReference type="SAM" id="MobiDB-lite"/>
    </source>
</evidence>
<feature type="region of interest" description="Disordered" evidence="1">
    <location>
        <begin position="1"/>
        <end position="27"/>
    </location>
</feature>
<reference evidence="2" key="1">
    <citation type="journal article" date="2019" name="Environ. Microbiol.">
        <title>Fungal ecological strategies reflected in gene transcription - a case study of two litter decomposers.</title>
        <authorList>
            <person name="Barbi F."/>
            <person name="Kohler A."/>
            <person name="Barry K."/>
            <person name="Baskaran P."/>
            <person name="Daum C."/>
            <person name="Fauchery L."/>
            <person name="Ihrmark K."/>
            <person name="Kuo A."/>
            <person name="LaButti K."/>
            <person name="Lipzen A."/>
            <person name="Morin E."/>
            <person name="Grigoriev I.V."/>
            <person name="Henrissat B."/>
            <person name="Lindahl B."/>
            <person name="Martin F."/>
        </authorList>
    </citation>
    <scope>NUCLEOTIDE SEQUENCE</scope>
    <source>
        <strain evidence="2">JB14</strain>
    </source>
</reference>
<feature type="compositionally biased region" description="Low complexity" evidence="1">
    <location>
        <begin position="147"/>
        <end position="159"/>
    </location>
</feature>
<proteinExistence type="predicted"/>
<accession>A0A6A4GJJ0</accession>
<feature type="region of interest" description="Disordered" evidence="1">
    <location>
        <begin position="135"/>
        <end position="185"/>
    </location>
</feature>
<dbReference type="OrthoDB" id="3232876at2759"/>
<keyword evidence="3" id="KW-1185">Reference proteome</keyword>
<evidence type="ECO:0000313" key="2">
    <source>
        <dbReference type="EMBL" id="KAE9385527.1"/>
    </source>
</evidence>
<sequence>MESSSISEPQNATSRPNLASVAGGWTARPLKEEPTELYYSDDSRKCPQPPAEEIKACGVKIRDFAYESTFPPLSSYKHKLPRPDPSRIQKQPDPMMWPGLAAEAGKGAGAGISRAPNKLGLKTEGLVRQQGFQDLEGMMESPQRRYSSSPHFQSSPPSHYMDSQSRDPDPYIVTPTVTPNGSLRWKDTSHIPIEVLDVYSHLSASGIPPVQPRYEAELILPPLSSPLPPEQSTVRLASQDLPEASQPKKRQRFTPPESPLPLAPM</sequence>
<name>A0A6A4GJJ0_9AGAR</name>
<gene>
    <name evidence="2" type="ORF">BT96DRAFT_949777</name>
</gene>
<feature type="region of interest" description="Disordered" evidence="1">
    <location>
        <begin position="221"/>
        <end position="265"/>
    </location>
</feature>
<protein>
    <submittedName>
        <fullName evidence="2">Uncharacterized protein</fullName>
    </submittedName>
</protein>
<feature type="region of interest" description="Disordered" evidence="1">
    <location>
        <begin position="72"/>
        <end position="116"/>
    </location>
</feature>
<feature type="compositionally biased region" description="Polar residues" evidence="1">
    <location>
        <begin position="1"/>
        <end position="17"/>
    </location>
</feature>
<dbReference type="Proteomes" id="UP000799118">
    <property type="component" value="Unassembled WGS sequence"/>
</dbReference>
<dbReference type="EMBL" id="ML769974">
    <property type="protein sequence ID" value="KAE9385527.1"/>
    <property type="molecule type" value="Genomic_DNA"/>
</dbReference>
<evidence type="ECO:0000313" key="3">
    <source>
        <dbReference type="Proteomes" id="UP000799118"/>
    </source>
</evidence>
<feature type="compositionally biased region" description="Pro residues" evidence="1">
    <location>
        <begin position="256"/>
        <end position="265"/>
    </location>
</feature>
<dbReference type="AlphaFoldDB" id="A0A6A4GJJ0"/>
<organism evidence="2 3">
    <name type="scientific">Gymnopus androsaceus JB14</name>
    <dbReference type="NCBI Taxonomy" id="1447944"/>
    <lineage>
        <taxon>Eukaryota</taxon>
        <taxon>Fungi</taxon>
        <taxon>Dikarya</taxon>
        <taxon>Basidiomycota</taxon>
        <taxon>Agaricomycotina</taxon>
        <taxon>Agaricomycetes</taxon>
        <taxon>Agaricomycetidae</taxon>
        <taxon>Agaricales</taxon>
        <taxon>Marasmiineae</taxon>
        <taxon>Omphalotaceae</taxon>
        <taxon>Gymnopus</taxon>
    </lineage>
</organism>